<evidence type="ECO:0000313" key="9">
    <source>
        <dbReference type="Proteomes" id="UP001642501"/>
    </source>
</evidence>
<dbReference type="CDD" id="cd22749">
    <property type="entry name" value="Otubain_C65"/>
    <property type="match status" value="1"/>
</dbReference>
<dbReference type="Proteomes" id="UP001642501">
    <property type="component" value="Unassembled WGS sequence"/>
</dbReference>
<feature type="compositionally biased region" description="Low complexity" evidence="7">
    <location>
        <begin position="532"/>
        <end position="545"/>
    </location>
</feature>
<evidence type="ECO:0000256" key="5">
    <source>
        <dbReference type="ARBA" id="ARBA00022801"/>
    </source>
</evidence>
<gene>
    <name evidence="8" type="ORF">SEPCBS57363_005658</name>
</gene>
<organism evidence="8 9">
    <name type="scientific">Sporothrix epigloea</name>
    <dbReference type="NCBI Taxonomy" id="1892477"/>
    <lineage>
        <taxon>Eukaryota</taxon>
        <taxon>Fungi</taxon>
        <taxon>Dikarya</taxon>
        <taxon>Ascomycota</taxon>
        <taxon>Pezizomycotina</taxon>
        <taxon>Sordariomycetes</taxon>
        <taxon>Sordariomycetidae</taxon>
        <taxon>Ophiostomatales</taxon>
        <taxon>Ophiostomataceae</taxon>
        <taxon>Sporothrix</taxon>
    </lineage>
</organism>
<sequence>MLYKTDDEQAAFDANIAAQEEAARDYKPDVNGPGIDELRSTEEIKNYYASADQILVEKTANLPQAYPLYRAVRGDGNCGWRAIGFCYFEALICKGSLDLVLGEKSRLLELNDYIREVGGYDPYVYEDMVEETEILFDAILKALPDTEHAIRVLTDAFNDDSVGNAIIYHLRLLAASYLKGNVETYEGFIAHDAGVIGYCQEWIERPNCEIDHLRVEVLTSILLKPSDIVLEIAYLDRSHGSSVTVYKFPDKNIGRLEETIVMRISLLFRPDHYDILYRPSLPSEAAAKAALAAIHPTLPANGTLPEQQSTADAKSLPILSYLPAGTVSADTGAQTFTAPTSYYDLIAQQANTPYMQEDTPGLTPGSSSNSPVLIPVMEQPATPAYASPAPPDLPLQQPVTEQQDITENGIVSSATAASSSADFTNSATASEQGPTSATSPTTCSAATPRSVHDRQVHHVGSISYSQASQSMGRLENFGSATSSSFQLLSHHLPGIFGRFQSQRMQPSSMGHGSSASWHIGSPLSTGMHKKVPSSSASPEAPRSSAHNVVSITSIKAASASPALSVTPDAPEAEGTQKEEYTGSYPKPPFSTAKTPLSMMNASTLIPEAAMPHSSCLGKFSNATADVHSNSGALNIAFLPEPKSTPVRFTKWHFNRLPHAAADPNSSMFRNSRGSTAHFDNPDFQPQEYDPSTSGADTSGSRNRRRSSVVREVDDKRS</sequence>
<feature type="compositionally biased region" description="Low complexity" evidence="7">
    <location>
        <begin position="422"/>
        <end position="448"/>
    </location>
</feature>
<evidence type="ECO:0000256" key="7">
    <source>
        <dbReference type="SAM" id="MobiDB-lite"/>
    </source>
</evidence>
<dbReference type="PANTHER" id="PTHR12931:SF15">
    <property type="entry name" value="UBIQUITIN THIOESTERASE OTUBAIN-LIKE"/>
    <property type="match status" value="1"/>
</dbReference>
<proteinExistence type="predicted"/>
<dbReference type="Pfam" id="PF10275">
    <property type="entry name" value="Peptidase_C65"/>
    <property type="match status" value="1"/>
</dbReference>
<comment type="catalytic activity">
    <reaction evidence="1">
        <text>Thiol-dependent hydrolysis of ester, thioester, amide, peptide and isopeptide bonds formed by the C-terminal Gly of ubiquitin (a 76-residue protein attached to proteins as an intracellular targeting signal).</text>
        <dbReference type="EC" id="3.4.19.12"/>
    </reaction>
</comment>
<feature type="compositionally biased region" description="Polar residues" evidence="7">
    <location>
        <begin position="663"/>
        <end position="674"/>
    </location>
</feature>
<evidence type="ECO:0000256" key="4">
    <source>
        <dbReference type="ARBA" id="ARBA00022786"/>
    </source>
</evidence>
<dbReference type="InterPro" id="IPR042468">
    <property type="entry name" value="Peptidase_C65_otubain_sub1"/>
</dbReference>
<dbReference type="EC" id="3.4.19.12" evidence="2"/>
<dbReference type="InterPro" id="IPR038765">
    <property type="entry name" value="Papain-like_cys_pep_sf"/>
</dbReference>
<evidence type="ECO:0000256" key="6">
    <source>
        <dbReference type="ARBA" id="ARBA00022807"/>
    </source>
</evidence>
<accession>A0ABP0DYT3</accession>
<feature type="region of interest" description="Disordered" evidence="7">
    <location>
        <begin position="422"/>
        <end position="453"/>
    </location>
</feature>
<keyword evidence="4" id="KW-0833">Ubl conjugation pathway</keyword>
<evidence type="ECO:0000256" key="3">
    <source>
        <dbReference type="ARBA" id="ARBA00022670"/>
    </source>
</evidence>
<reference evidence="8 9" key="1">
    <citation type="submission" date="2024-01" db="EMBL/GenBank/DDBJ databases">
        <authorList>
            <person name="Allen C."/>
            <person name="Tagirdzhanova G."/>
        </authorList>
    </citation>
    <scope>NUCLEOTIDE SEQUENCE [LARGE SCALE GENOMIC DNA]</scope>
    <source>
        <strain evidence="8 9">CBS 573.63</strain>
    </source>
</reference>
<keyword evidence="6" id="KW-0788">Thiol protease</keyword>
<keyword evidence="5" id="KW-0378">Hydrolase</keyword>
<evidence type="ECO:0000256" key="1">
    <source>
        <dbReference type="ARBA" id="ARBA00000707"/>
    </source>
</evidence>
<keyword evidence="3" id="KW-0645">Protease</keyword>
<dbReference type="SUPFAM" id="SSF54001">
    <property type="entry name" value="Cysteine proteinases"/>
    <property type="match status" value="1"/>
</dbReference>
<feature type="region of interest" description="Disordered" evidence="7">
    <location>
        <begin position="560"/>
        <end position="592"/>
    </location>
</feature>
<evidence type="ECO:0000313" key="8">
    <source>
        <dbReference type="EMBL" id="CAK7273450.1"/>
    </source>
</evidence>
<dbReference type="InterPro" id="IPR019400">
    <property type="entry name" value="Peptidase_C65_otubain"/>
</dbReference>
<name>A0ABP0DYT3_9PEZI</name>
<keyword evidence="9" id="KW-1185">Reference proteome</keyword>
<dbReference type="InterPro" id="IPR042467">
    <property type="entry name" value="Peptidase_C65_otubain_sub2"/>
</dbReference>
<dbReference type="PANTHER" id="PTHR12931">
    <property type="entry name" value="UBIQUITIN THIOLESTERASE PROTEIN OTUB"/>
    <property type="match status" value="1"/>
</dbReference>
<evidence type="ECO:0000256" key="2">
    <source>
        <dbReference type="ARBA" id="ARBA00012759"/>
    </source>
</evidence>
<comment type="caution">
    <text evidence="8">The sequence shown here is derived from an EMBL/GenBank/DDBJ whole genome shotgun (WGS) entry which is preliminary data.</text>
</comment>
<dbReference type="EMBL" id="CAWUOM010000133">
    <property type="protein sequence ID" value="CAK7273450.1"/>
    <property type="molecule type" value="Genomic_DNA"/>
</dbReference>
<feature type="region of interest" description="Disordered" evidence="7">
    <location>
        <begin position="659"/>
        <end position="717"/>
    </location>
</feature>
<dbReference type="Gene3D" id="3.30.200.60">
    <property type="entry name" value="Peptidase C65 Otubain, subdomain 1"/>
    <property type="match status" value="1"/>
</dbReference>
<feature type="compositionally biased region" description="Basic and acidic residues" evidence="7">
    <location>
        <begin position="708"/>
        <end position="717"/>
    </location>
</feature>
<protein>
    <recommendedName>
        <fullName evidence="2">ubiquitinyl hydrolase 1</fullName>
        <ecNumber evidence="2">3.4.19.12</ecNumber>
    </recommendedName>
</protein>
<feature type="region of interest" description="Disordered" evidence="7">
    <location>
        <begin position="503"/>
        <end position="546"/>
    </location>
</feature>
<feature type="compositionally biased region" description="Polar residues" evidence="7">
    <location>
        <begin position="503"/>
        <end position="516"/>
    </location>
</feature>
<dbReference type="Gene3D" id="1.20.1300.20">
    <property type="entry name" value="Peptidase C65 Otubain, subdomain 2"/>
    <property type="match status" value="1"/>
</dbReference>